<feature type="transmembrane region" description="Helical" evidence="1">
    <location>
        <begin position="6"/>
        <end position="26"/>
    </location>
</feature>
<keyword evidence="3" id="KW-1185">Reference proteome</keyword>
<accession>A0A1C0Z0V1</accession>
<gene>
    <name evidence="2" type="ORF">A6K76_00750</name>
</gene>
<evidence type="ECO:0000256" key="1">
    <source>
        <dbReference type="SAM" id="Phobius"/>
    </source>
</evidence>
<evidence type="ECO:0000313" key="2">
    <source>
        <dbReference type="EMBL" id="OCS93049.1"/>
    </source>
</evidence>
<keyword evidence="1" id="KW-1133">Transmembrane helix</keyword>
<dbReference type="AlphaFoldDB" id="A0A1C0Z0V1"/>
<organism evidence="2 3">
    <name type="scientific">Caryophanon latum</name>
    <dbReference type="NCBI Taxonomy" id="33977"/>
    <lineage>
        <taxon>Bacteria</taxon>
        <taxon>Bacillati</taxon>
        <taxon>Bacillota</taxon>
        <taxon>Bacilli</taxon>
        <taxon>Bacillales</taxon>
        <taxon>Caryophanaceae</taxon>
        <taxon>Caryophanon</taxon>
    </lineage>
</organism>
<comment type="caution">
    <text evidence="2">The sequence shown here is derived from an EMBL/GenBank/DDBJ whole genome shotgun (WGS) entry which is preliminary data.</text>
</comment>
<keyword evidence="1" id="KW-0472">Membrane</keyword>
<reference evidence="2 3" key="1">
    <citation type="submission" date="2016-07" db="EMBL/GenBank/DDBJ databases">
        <title>Caryophanon latum genome sequencing.</title>
        <authorList>
            <person name="Verma A."/>
            <person name="Pal Y."/>
            <person name="Krishnamurthi S."/>
        </authorList>
    </citation>
    <scope>NUCLEOTIDE SEQUENCE [LARGE SCALE GENOMIC DNA]</scope>
    <source>
        <strain evidence="2 3">DSM 14151</strain>
    </source>
</reference>
<dbReference type="RefSeq" id="WP_066461940.1">
    <property type="nucleotide sequence ID" value="NZ_MATO01000012.1"/>
</dbReference>
<dbReference type="Proteomes" id="UP000093482">
    <property type="component" value="Unassembled WGS sequence"/>
</dbReference>
<evidence type="ECO:0000313" key="3">
    <source>
        <dbReference type="Proteomes" id="UP000093482"/>
    </source>
</evidence>
<name>A0A1C0Z0V1_9BACL</name>
<sequence>MIVLMIRFLLLLVIVYVIYVTLRYLFNNERKLKAAKEKGAFFFEDDAKNVRKNFLLTYKGALFEGEKYMDNVNGTFTVASIFIHATDEFQLDGFTKENFLWIEQQVHLHYPHATIYWNDTIEQLLRC</sequence>
<protein>
    <submittedName>
        <fullName evidence="2">Sigma-w pathway protein ysdB</fullName>
    </submittedName>
</protein>
<proteinExistence type="predicted"/>
<keyword evidence="1" id="KW-0812">Transmembrane</keyword>
<dbReference type="EMBL" id="MATO01000012">
    <property type="protein sequence ID" value="OCS93049.1"/>
    <property type="molecule type" value="Genomic_DNA"/>
</dbReference>